<feature type="compositionally biased region" description="Acidic residues" evidence="2">
    <location>
        <begin position="443"/>
        <end position="461"/>
    </location>
</feature>
<evidence type="ECO:0000256" key="2">
    <source>
        <dbReference type="SAM" id="MobiDB-lite"/>
    </source>
</evidence>
<sequence>MAEGKLGARANKLAKLVNSNKKMREFREMYRVPNDVRLRYYSNDNLPLVNRDEIIIPVMSVVEVGVSRELLATSELEMVNGLPSSNKGYDNDFLVVSDPSQLEVLEHDVNLEDLTKVLSANILVDRLGQPRSAPLLLGYTPQLGNFLEGPTVPRSQEMPVEPTVLFVANPPPPVRPPNILTSSRQERKGQGGYSGQEIKKACLSRVDSGFTVLDIQPTLPQIVVEVDLAPRAKRARTVGEPSQHLRSSSLDDIWNPEMMGRLPTWGHSGMGGDVLGPNIPSHLSRAAQGVHTMKSKVFCLNERLRNKKAEHNKVMAEVMESAMANYTALEKEHFKALNKMKEAEERARTEAEQKAKIEAEVVQLREKVRNLKAECIQTIGKARAEGEQEVMGEVRAQLQEVFNCGFRDGWKSALRKADVPNSSDLFLRDSTPLPYPQAGLKDSDDEDEEDDEDETEEAGGEQEDRAVDPASPVADNPSASAPSVES</sequence>
<feature type="region of interest" description="Disordered" evidence="2">
    <location>
        <begin position="168"/>
        <end position="195"/>
    </location>
</feature>
<feature type="compositionally biased region" description="Polar residues" evidence="2">
    <location>
        <begin position="477"/>
        <end position="486"/>
    </location>
</feature>
<reference evidence="3" key="1">
    <citation type="submission" date="2018-02" db="EMBL/GenBank/DDBJ databases">
        <authorList>
            <person name="Cohen D.B."/>
            <person name="Kent A.D."/>
        </authorList>
    </citation>
    <scope>NUCLEOTIDE SEQUENCE</scope>
</reference>
<dbReference type="AlphaFoldDB" id="A0A2N9IYJ0"/>
<dbReference type="EMBL" id="OIVN01006270">
    <property type="protein sequence ID" value="SPD29415.1"/>
    <property type="molecule type" value="Genomic_DNA"/>
</dbReference>
<evidence type="ECO:0000313" key="3">
    <source>
        <dbReference type="EMBL" id="SPD29415.1"/>
    </source>
</evidence>
<proteinExistence type="predicted"/>
<organism evidence="3">
    <name type="scientific">Fagus sylvatica</name>
    <name type="common">Beechnut</name>
    <dbReference type="NCBI Taxonomy" id="28930"/>
    <lineage>
        <taxon>Eukaryota</taxon>
        <taxon>Viridiplantae</taxon>
        <taxon>Streptophyta</taxon>
        <taxon>Embryophyta</taxon>
        <taxon>Tracheophyta</taxon>
        <taxon>Spermatophyta</taxon>
        <taxon>Magnoliopsida</taxon>
        <taxon>eudicotyledons</taxon>
        <taxon>Gunneridae</taxon>
        <taxon>Pentapetalae</taxon>
        <taxon>rosids</taxon>
        <taxon>fabids</taxon>
        <taxon>Fagales</taxon>
        <taxon>Fagaceae</taxon>
        <taxon>Fagus</taxon>
    </lineage>
</organism>
<keyword evidence="1" id="KW-0175">Coiled coil</keyword>
<protein>
    <submittedName>
        <fullName evidence="3">Uncharacterized protein</fullName>
    </submittedName>
</protein>
<feature type="coiled-coil region" evidence="1">
    <location>
        <begin position="301"/>
        <end position="374"/>
    </location>
</feature>
<name>A0A2N9IYJ0_FAGSY</name>
<evidence type="ECO:0000256" key="1">
    <source>
        <dbReference type="SAM" id="Coils"/>
    </source>
</evidence>
<gene>
    <name evidence="3" type="ORF">FSB_LOCUS57297</name>
</gene>
<feature type="region of interest" description="Disordered" evidence="2">
    <location>
        <begin position="423"/>
        <end position="486"/>
    </location>
</feature>
<accession>A0A2N9IYJ0</accession>